<dbReference type="InterPro" id="IPR006311">
    <property type="entry name" value="TAT_signal"/>
</dbReference>
<dbReference type="InterPro" id="IPR004839">
    <property type="entry name" value="Aminotransferase_I/II_large"/>
</dbReference>
<gene>
    <name evidence="6" type="primary">hisC_3</name>
    <name evidence="6" type="ORF">GCM10023187_42100</name>
</gene>
<feature type="domain" description="Aminotransferase class I/classII large" evidence="5">
    <location>
        <begin position="60"/>
        <end position="383"/>
    </location>
</feature>
<protein>
    <submittedName>
        <fullName evidence="6">Histidinol-phosphate transaminase</fullName>
    </submittedName>
</protein>
<proteinExistence type="inferred from homology"/>
<dbReference type="InterPro" id="IPR015421">
    <property type="entry name" value="PyrdxlP-dep_Trfase_major"/>
</dbReference>
<evidence type="ECO:0000313" key="7">
    <source>
        <dbReference type="Proteomes" id="UP001500936"/>
    </source>
</evidence>
<evidence type="ECO:0000259" key="5">
    <source>
        <dbReference type="Pfam" id="PF00155"/>
    </source>
</evidence>
<keyword evidence="3" id="KW-0808">Transferase</keyword>
<keyword evidence="7" id="KW-1185">Reference proteome</keyword>
<keyword evidence="2" id="KW-0032">Aminotransferase</keyword>
<dbReference type="RefSeq" id="WP_345269953.1">
    <property type="nucleotide sequence ID" value="NZ_BAABHB010000010.1"/>
</dbReference>
<dbReference type="InterPro" id="IPR015422">
    <property type="entry name" value="PyrdxlP-dep_Trfase_small"/>
</dbReference>
<dbReference type="PANTHER" id="PTHR43643">
    <property type="entry name" value="HISTIDINOL-PHOSPHATE AMINOTRANSFERASE 2"/>
    <property type="match status" value="1"/>
</dbReference>
<sequence length="389" mass="43346">MNHSINRRDWLRNSALLATGLSAGLSQWNPSLSAAARQEQAFVNEFARLGEDLPVLRARLFANENPHGISPKAREALIKAIDVGNRYAFREGAMLREMIAGKEGIKPENILLCAGSSELLMTAALFFTGRGGKILTSRPTYDDLLDCASAFKAEIVSVPQTKEHRYDLNAMKAKLASTEGIKLVYICNPNNPTGTILPPDELTAFCKEVSQTVPVFVDEAYIDFLAPADRPNLAKLVTEGYNVILARTFSKIHGFAGLRLGYGMAPAKLVKEISAYNRGEYEISVTTITAGMASYNDQDWQNFCRTENAKAREVLYKGLQQLGYEYVPSYTNFVLFPIRMKTKTFENQMFRNGVGTQTRDFDNQPWCRVSIGTVDEMNIFLDAFKKVTS</sequence>
<dbReference type="PROSITE" id="PS51318">
    <property type="entry name" value="TAT"/>
    <property type="match status" value="1"/>
</dbReference>
<dbReference type="CDD" id="cd00609">
    <property type="entry name" value="AAT_like"/>
    <property type="match status" value="1"/>
</dbReference>
<reference evidence="7" key="1">
    <citation type="journal article" date="2019" name="Int. J. Syst. Evol. Microbiol.">
        <title>The Global Catalogue of Microorganisms (GCM) 10K type strain sequencing project: providing services to taxonomists for standard genome sequencing and annotation.</title>
        <authorList>
            <consortium name="The Broad Institute Genomics Platform"/>
            <consortium name="The Broad Institute Genome Sequencing Center for Infectious Disease"/>
            <person name="Wu L."/>
            <person name="Ma J."/>
        </authorList>
    </citation>
    <scope>NUCLEOTIDE SEQUENCE [LARGE SCALE GENOMIC DNA]</scope>
    <source>
        <strain evidence="7">JCM 17925</strain>
    </source>
</reference>
<evidence type="ECO:0000256" key="4">
    <source>
        <dbReference type="ARBA" id="ARBA00022898"/>
    </source>
</evidence>
<dbReference type="Pfam" id="PF00155">
    <property type="entry name" value="Aminotran_1_2"/>
    <property type="match status" value="1"/>
</dbReference>
<comment type="caution">
    <text evidence="6">The sequence shown here is derived from an EMBL/GenBank/DDBJ whole genome shotgun (WGS) entry which is preliminary data.</text>
</comment>
<evidence type="ECO:0000313" key="6">
    <source>
        <dbReference type="EMBL" id="GAA4413606.1"/>
    </source>
</evidence>
<keyword evidence="4" id="KW-0663">Pyridoxal phosphate</keyword>
<dbReference type="Proteomes" id="UP001500936">
    <property type="component" value="Unassembled WGS sequence"/>
</dbReference>
<dbReference type="SUPFAM" id="SSF53383">
    <property type="entry name" value="PLP-dependent transferases"/>
    <property type="match status" value="1"/>
</dbReference>
<dbReference type="InterPro" id="IPR050106">
    <property type="entry name" value="HistidinolP_aminotransfase"/>
</dbReference>
<accession>A0ABP8KR97</accession>
<evidence type="ECO:0000256" key="1">
    <source>
        <dbReference type="ARBA" id="ARBA00007970"/>
    </source>
</evidence>
<dbReference type="InterPro" id="IPR015424">
    <property type="entry name" value="PyrdxlP-dep_Trfase"/>
</dbReference>
<dbReference type="PANTHER" id="PTHR43643:SF3">
    <property type="entry name" value="HISTIDINOL-PHOSPHATE AMINOTRANSFERASE"/>
    <property type="match status" value="1"/>
</dbReference>
<comment type="similarity">
    <text evidence="1">Belongs to the class-II pyridoxal-phosphate-dependent aminotransferase family. Histidinol-phosphate aminotransferase subfamily.</text>
</comment>
<organism evidence="6 7">
    <name type="scientific">Nibrella viscosa</name>
    <dbReference type="NCBI Taxonomy" id="1084524"/>
    <lineage>
        <taxon>Bacteria</taxon>
        <taxon>Pseudomonadati</taxon>
        <taxon>Bacteroidota</taxon>
        <taxon>Cytophagia</taxon>
        <taxon>Cytophagales</taxon>
        <taxon>Spirosomataceae</taxon>
        <taxon>Nibrella</taxon>
    </lineage>
</organism>
<evidence type="ECO:0000256" key="3">
    <source>
        <dbReference type="ARBA" id="ARBA00022679"/>
    </source>
</evidence>
<dbReference type="EMBL" id="BAABHB010000010">
    <property type="protein sequence ID" value="GAA4413606.1"/>
    <property type="molecule type" value="Genomic_DNA"/>
</dbReference>
<name>A0ABP8KR97_9BACT</name>
<dbReference type="Gene3D" id="3.90.1150.10">
    <property type="entry name" value="Aspartate Aminotransferase, domain 1"/>
    <property type="match status" value="1"/>
</dbReference>
<dbReference type="Gene3D" id="3.40.640.10">
    <property type="entry name" value="Type I PLP-dependent aspartate aminotransferase-like (Major domain)"/>
    <property type="match status" value="1"/>
</dbReference>
<evidence type="ECO:0000256" key="2">
    <source>
        <dbReference type="ARBA" id="ARBA00022576"/>
    </source>
</evidence>